<dbReference type="OrthoDB" id="103349at2759"/>
<dbReference type="Gene3D" id="3.40.720.10">
    <property type="entry name" value="Alkaline Phosphatase, subunit A"/>
    <property type="match status" value="1"/>
</dbReference>
<keyword evidence="2" id="KW-1185">Reference proteome</keyword>
<dbReference type="EMBL" id="JAGFMF010011972">
    <property type="protein sequence ID" value="KAG8508867.1"/>
    <property type="molecule type" value="Genomic_DNA"/>
</dbReference>
<protein>
    <submittedName>
        <fullName evidence="1">Steryl-sulfatase</fullName>
    </submittedName>
</protein>
<sequence>MTHLERCWLHLTPTCCVRRVIDGRDLMPLLLGQTQQSEHEFLFHYCNFYLNAVRWHPRNSE</sequence>
<organism evidence="1 2">
    <name type="scientific">Galemys pyrenaicus</name>
    <name type="common">Iberian desman</name>
    <name type="synonym">Pyrenean desman</name>
    <dbReference type="NCBI Taxonomy" id="202257"/>
    <lineage>
        <taxon>Eukaryota</taxon>
        <taxon>Metazoa</taxon>
        <taxon>Chordata</taxon>
        <taxon>Craniata</taxon>
        <taxon>Vertebrata</taxon>
        <taxon>Euteleostomi</taxon>
        <taxon>Mammalia</taxon>
        <taxon>Eutheria</taxon>
        <taxon>Laurasiatheria</taxon>
        <taxon>Eulipotyphla</taxon>
        <taxon>Talpidae</taxon>
        <taxon>Galemys</taxon>
    </lineage>
</organism>
<dbReference type="AlphaFoldDB" id="A0A8J6DGT7"/>
<accession>A0A8J6DGT7</accession>
<dbReference type="InterPro" id="IPR017850">
    <property type="entry name" value="Alkaline_phosphatase_core_sf"/>
</dbReference>
<reference evidence="1" key="1">
    <citation type="journal article" date="2021" name="Evol. Appl.">
        <title>The genome of the Pyrenean desman and the effects of bottlenecks and inbreeding on the genomic landscape of an endangered species.</title>
        <authorList>
            <person name="Escoda L."/>
            <person name="Castresana J."/>
        </authorList>
    </citation>
    <scope>NUCLEOTIDE SEQUENCE</scope>
    <source>
        <strain evidence="1">IBE-C5619</strain>
    </source>
</reference>
<name>A0A8J6DGT7_GALPY</name>
<dbReference type="Proteomes" id="UP000700334">
    <property type="component" value="Unassembled WGS sequence"/>
</dbReference>
<dbReference type="SUPFAM" id="SSF53649">
    <property type="entry name" value="Alkaline phosphatase-like"/>
    <property type="match status" value="1"/>
</dbReference>
<proteinExistence type="predicted"/>
<evidence type="ECO:0000313" key="2">
    <source>
        <dbReference type="Proteomes" id="UP000700334"/>
    </source>
</evidence>
<comment type="caution">
    <text evidence="1">The sequence shown here is derived from an EMBL/GenBank/DDBJ whole genome shotgun (WGS) entry which is preliminary data.</text>
</comment>
<evidence type="ECO:0000313" key="1">
    <source>
        <dbReference type="EMBL" id="KAG8508867.1"/>
    </source>
</evidence>
<gene>
    <name evidence="1" type="ORF">J0S82_003111</name>
</gene>
<dbReference type="Gene3D" id="3.30.1120.10">
    <property type="match status" value="1"/>
</dbReference>